<dbReference type="Proteomes" id="UP000694888">
    <property type="component" value="Unplaced"/>
</dbReference>
<evidence type="ECO:0000313" key="2">
    <source>
        <dbReference type="Proteomes" id="UP000694888"/>
    </source>
</evidence>
<protein>
    <submittedName>
        <fullName evidence="3">Uncharacterized protein LOC101850234</fullName>
    </submittedName>
</protein>
<reference evidence="3" key="1">
    <citation type="submission" date="2025-08" db="UniProtKB">
        <authorList>
            <consortium name="RefSeq"/>
        </authorList>
    </citation>
    <scope>IDENTIFICATION</scope>
</reference>
<name>A0ABM0ZUU7_APLCA</name>
<keyword evidence="2" id="KW-1185">Reference proteome</keyword>
<dbReference type="GeneID" id="101850234"/>
<evidence type="ECO:0000256" key="1">
    <source>
        <dbReference type="SAM" id="SignalP"/>
    </source>
</evidence>
<gene>
    <name evidence="3" type="primary">LOC101850234</name>
</gene>
<accession>A0ABM0ZUU7</accession>
<organism evidence="2 3">
    <name type="scientific">Aplysia californica</name>
    <name type="common">California sea hare</name>
    <dbReference type="NCBI Taxonomy" id="6500"/>
    <lineage>
        <taxon>Eukaryota</taxon>
        <taxon>Metazoa</taxon>
        <taxon>Spiralia</taxon>
        <taxon>Lophotrochozoa</taxon>
        <taxon>Mollusca</taxon>
        <taxon>Gastropoda</taxon>
        <taxon>Heterobranchia</taxon>
        <taxon>Euthyneura</taxon>
        <taxon>Tectipleura</taxon>
        <taxon>Aplysiida</taxon>
        <taxon>Aplysioidea</taxon>
        <taxon>Aplysiidae</taxon>
        <taxon>Aplysia</taxon>
    </lineage>
</organism>
<feature type="signal peptide" evidence="1">
    <location>
        <begin position="1"/>
        <end position="22"/>
    </location>
</feature>
<sequence length="227" mass="25751">MRLSQAIIVAVFMAGFTVTTEARTECRIRLEGCGRLMSVQLMPHFHSRQQFLSFVQTMSISSVCSTLEGFNECVEEVLTTVCASEDVDEEVHIFTGLISYACSPTGQQLLETMRQSSCFGDMSSYRTLERHIDMCGKQMHQRMGPYLREYDMTGETPEHDVFCPLLAEAQECFVGGTANLCGEAFGQFLNPVWETYVSYIFRRVGCYETLRRASTFAKRTLEHFLGQ</sequence>
<evidence type="ECO:0000313" key="3">
    <source>
        <dbReference type="RefSeq" id="XP_012934909.1"/>
    </source>
</evidence>
<keyword evidence="1" id="KW-0732">Signal</keyword>
<feature type="chain" id="PRO_5046567996" evidence="1">
    <location>
        <begin position="23"/>
        <end position="227"/>
    </location>
</feature>
<dbReference type="RefSeq" id="XP_012934909.1">
    <property type="nucleotide sequence ID" value="XM_013079455.2"/>
</dbReference>
<proteinExistence type="predicted"/>